<evidence type="ECO:0000256" key="1">
    <source>
        <dbReference type="ARBA" id="ARBA00004442"/>
    </source>
</evidence>
<evidence type="ECO:0000313" key="9">
    <source>
        <dbReference type="Proteomes" id="UP000184280"/>
    </source>
</evidence>
<feature type="signal peptide" evidence="5">
    <location>
        <begin position="1"/>
        <end position="34"/>
    </location>
</feature>
<dbReference type="GO" id="GO:0009279">
    <property type="term" value="C:cell outer membrane"/>
    <property type="evidence" value="ECO:0007669"/>
    <property type="project" value="UniProtKB-SubCell"/>
</dbReference>
<keyword evidence="5" id="KW-0732">Signal</keyword>
<dbReference type="PANTHER" id="PTHR40980:SF4">
    <property type="entry name" value="TONB-DEPENDENT RECEPTOR-LIKE BETA-BARREL DOMAIN-CONTAINING PROTEIN"/>
    <property type="match status" value="1"/>
</dbReference>
<feature type="region of interest" description="Disordered" evidence="4">
    <location>
        <begin position="746"/>
        <end position="769"/>
    </location>
</feature>
<name>A0A1M7NU71_XYLRU</name>
<dbReference type="InterPro" id="IPR037066">
    <property type="entry name" value="Plug_dom_sf"/>
</dbReference>
<dbReference type="Proteomes" id="UP000184280">
    <property type="component" value="Unassembled WGS sequence"/>
</dbReference>
<keyword evidence="2" id="KW-0472">Membrane</keyword>
<gene>
    <name evidence="8" type="ORF">SAMN04488494_0205</name>
</gene>
<comment type="subcellular location">
    <subcellularLocation>
        <location evidence="1">Cell outer membrane</location>
    </subcellularLocation>
</comment>
<feature type="region of interest" description="Disordered" evidence="4">
    <location>
        <begin position="215"/>
        <end position="244"/>
    </location>
</feature>
<dbReference type="Gene3D" id="2.40.170.20">
    <property type="entry name" value="TonB-dependent receptor, beta-barrel domain"/>
    <property type="match status" value="1"/>
</dbReference>
<dbReference type="InterPro" id="IPR036942">
    <property type="entry name" value="Beta-barrel_TonB_sf"/>
</dbReference>
<dbReference type="EMBL" id="FRCJ01000011">
    <property type="protein sequence ID" value="SHN07575.1"/>
    <property type="molecule type" value="Genomic_DNA"/>
</dbReference>
<dbReference type="PANTHER" id="PTHR40980">
    <property type="entry name" value="PLUG DOMAIN-CONTAINING PROTEIN"/>
    <property type="match status" value="1"/>
</dbReference>
<feature type="compositionally biased region" description="Basic and acidic residues" evidence="4">
    <location>
        <begin position="746"/>
        <end position="755"/>
    </location>
</feature>
<organism evidence="8 9">
    <name type="scientific">Xylanibacter ruminicola</name>
    <name type="common">Prevotella ruminicola</name>
    <dbReference type="NCBI Taxonomy" id="839"/>
    <lineage>
        <taxon>Bacteria</taxon>
        <taxon>Pseudomonadati</taxon>
        <taxon>Bacteroidota</taxon>
        <taxon>Bacteroidia</taxon>
        <taxon>Bacteroidales</taxon>
        <taxon>Prevotellaceae</taxon>
        <taxon>Xylanibacter</taxon>
    </lineage>
</organism>
<dbReference type="SUPFAM" id="SSF56935">
    <property type="entry name" value="Porins"/>
    <property type="match status" value="1"/>
</dbReference>
<dbReference type="Pfam" id="PF07715">
    <property type="entry name" value="Plug"/>
    <property type="match status" value="1"/>
</dbReference>
<sequence>MLTFAPLNYINIILMKKLTFLTLMALASAHGAMAQTQADSLRADSIFKSLELQGVEVVKQKALVKSDIDKITYNIEDDPDSKSNSTLDMLRKVPMVTVDGEDNIQVNGSSSFKVYVNSKPNQMMSNNPKEVLKSMPASSIKRIEVITNPGPKYDAEGVGGILNIITHGKNIEGYTATFRANVHNQGLGAGAYTTVKSGKLTMSANVNYNYNDRPRGYSGSTRKTVGNISNSSSDIESSSWSDSHGNSKYGSLEASYEIDTLRLLTASFDLYGGGSNGEGESSLLATSPLTGNHLYSYNTFQRSKSSYAYIDGGIDYQRTFSVEDRLFTLSYKISAEPDDNDSYVDYADLQAADGWETFLQRMKNQHNDGSHNTMEHTFQVDYTTPFAKYHNIEMGLKYILRNNTSEDDRYESDVFDRDYSSHYKHRNDIMAAYLGYGLKIKKFSGRLGLRYEHTLQDVEYKLGRGDDFTKHFNDFVPSASIGYKLGQATNLRLGYDMRIYRPGIWYLNPYLDDSTPTNINQGNPNLDSEKNHSFNLSLSNFTPKFNINLALRYGFTRNSIENVVKMMPDTKIAGLKNPTGKDVLYTSYENIGHREGVNLNAYVNWNASKNTRIYMNSSLSYTDMNDGGTLSNSGWELFAYGGAQQTLPKDWRISCNIYAITPNVRLQGRGSSYSNYSLSIQKSWLKNRLNLTLSASNFLKKYKYFNYHTTDSFFEAANWSKNLSQTFSLSISYRIGELKASVKKAERSITNDDVKGGGGSNDGSNSDSN</sequence>
<evidence type="ECO:0000259" key="6">
    <source>
        <dbReference type="Pfam" id="PF07715"/>
    </source>
</evidence>
<protein>
    <submittedName>
        <fullName evidence="8">Outer membrane receptor proteins, mostly Fe transport</fullName>
    </submittedName>
</protein>
<feature type="domain" description="Outer membrane protein beta-barrel" evidence="7">
    <location>
        <begin position="319"/>
        <end position="733"/>
    </location>
</feature>
<feature type="chain" id="PRO_5009928519" evidence="5">
    <location>
        <begin position="35"/>
        <end position="769"/>
    </location>
</feature>
<evidence type="ECO:0000256" key="2">
    <source>
        <dbReference type="ARBA" id="ARBA00023136"/>
    </source>
</evidence>
<evidence type="ECO:0000313" key="8">
    <source>
        <dbReference type="EMBL" id="SHN07575.1"/>
    </source>
</evidence>
<evidence type="ECO:0000259" key="7">
    <source>
        <dbReference type="Pfam" id="PF14905"/>
    </source>
</evidence>
<dbReference type="InterPro" id="IPR041700">
    <property type="entry name" value="OMP_b-brl_3"/>
</dbReference>
<evidence type="ECO:0000256" key="3">
    <source>
        <dbReference type="ARBA" id="ARBA00023237"/>
    </source>
</evidence>
<dbReference type="InterPro" id="IPR012910">
    <property type="entry name" value="Plug_dom"/>
</dbReference>
<accession>A0A1M7NU71</accession>
<proteinExistence type="predicted"/>
<keyword evidence="8" id="KW-0675">Receptor</keyword>
<dbReference type="Pfam" id="PF14905">
    <property type="entry name" value="OMP_b-brl_3"/>
    <property type="match status" value="1"/>
</dbReference>
<reference evidence="8 9" key="1">
    <citation type="submission" date="2016-11" db="EMBL/GenBank/DDBJ databases">
        <authorList>
            <person name="Jaros S."/>
            <person name="Januszkiewicz K."/>
            <person name="Wedrychowicz H."/>
        </authorList>
    </citation>
    <scope>NUCLEOTIDE SEQUENCE [LARGE SCALE GENOMIC DNA]</scope>
    <source>
        <strain evidence="8 9">BPI-34</strain>
    </source>
</reference>
<feature type="compositionally biased region" description="Low complexity" evidence="4">
    <location>
        <begin position="227"/>
        <end position="243"/>
    </location>
</feature>
<dbReference type="OrthoDB" id="8764943at2"/>
<evidence type="ECO:0000256" key="4">
    <source>
        <dbReference type="SAM" id="MobiDB-lite"/>
    </source>
</evidence>
<evidence type="ECO:0000256" key="5">
    <source>
        <dbReference type="SAM" id="SignalP"/>
    </source>
</evidence>
<feature type="domain" description="TonB-dependent receptor plug" evidence="6">
    <location>
        <begin position="76"/>
        <end position="161"/>
    </location>
</feature>
<dbReference type="AlphaFoldDB" id="A0A1M7NU71"/>
<dbReference type="Gene3D" id="2.170.130.10">
    <property type="entry name" value="TonB-dependent receptor, plug domain"/>
    <property type="match status" value="1"/>
</dbReference>
<keyword evidence="3" id="KW-0998">Cell outer membrane</keyword>